<dbReference type="HAMAP" id="MF_01151">
    <property type="entry name" value="GrpE"/>
    <property type="match status" value="1"/>
</dbReference>
<proteinExistence type="inferred from homology"/>
<comment type="caution">
    <text evidence="14">The sequence shown here is derived from an EMBL/GenBank/DDBJ whole genome shotgun (WGS) entry which is preliminary data.</text>
</comment>
<dbReference type="GO" id="GO:0005829">
    <property type="term" value="C:cytosol"/>
    <property type="evidence" value="ECO:0007669"/>
    <property type="project" value="TreeGrafter"/>
</dbReference>
<dbReference type="PANTHER" id="PTHR21237:SF23">
    <property type="entry name" value="GRPE PROTEIN HOMOLOG, MITOCHONDRIAL"/>
    <property type="match status" value="1"/>
</dbReference>
<evidence type="ECO:0000256" key="6">
    <source>
        <dbReference type="ARBA" id="ARBA00023186"/>
    </source>
</evidence>
<reference evidence="15" key="1">
    <citation type="submission" date="2016-07" db="EMBL/GenBank/DDBJ databases">
        <authorList>
            <person name="Florea S."/>
            <person name="Webb J.S."/>
            <person name="Jaromczyk J."/>
            <person name="Schardl C.L."/>
        </authorList>
    </citation>
    <scope>NUCLEOTIDE SEQUENCE [LARGE SCALE GENOMIC DNA]</scope>
    <source>
        <strain evidence="15">KCTC 42131</strain>
    </source>
</reference>
<dbReference type="PRINTS" id="PR00773">
    <property type="entry name" value="GRPEPROTEIN"/>
</dbReference>
<evidence type="ECO:0000256" key="10">
    <source>
        <dbReference type="HAMAP-Rule" id="MF_01151"/>
    </source>
</evidence>
<keyword evidence="4 10" id="KW-0963">Cytoplasm</keyword>
<evidence type="ECO:0000256" key="2">
    <source>
        <dbReference type="ARBA" id="ARBA00009054"/>
    </source>
</evidence>
<evidence type="ECO:0000256" key="3">
    <source>
        <dbReference type="ARBA" id="ARBA00011738"/>
    </source>
</evidence>
<evidence type="ECO:0000313" key="15">
    <source>
        <dbReference type="Proteomes" id="UP000175669"/>
    </source>
</evidence>
<evidence type="ECO:0000256" key="5">
    <source>
        <dbReference type="ARBA" id="ARBA00023016"/>
    </source>
</evidence>
<dbReference type="SUPFAM" id="SSF51064">
    <property type="entry name" value="Head domain of nucleotide exchange factor GrpE"/>
    <property type="match status" value="1"/>
</dbReference>
<dbReference type="AlphaFoldDB" id="A0A1E8CMX7"/>
<comment type="similarity">
    <text evidence="2 10 12">Belongs to the GrpE family.</text>
</comment>
<dbReference type="InterPro" id="IPR013805">
    <property type="entry name" value="GrpE_CC"/>
</dbReference>
<dbReference type="InterPro" id="IPR009012">
    <property type="entry name" value="GrpE_head"/>
</dbReference>
<keyword evidence="5 10" id="KW-0346">Stress response</keyword>
<accession>A0A1E8CMX7</accession>
<comment type="function">
    <text evidence="7 10 11">Participates actively in the response to hyperosmotic and heat shock by preventing the aggregation of stress-denatured proteins, in association with DnaK and GrpE. It is the nucleotide exchange factor for DnaK and may function as a thermosensor. Unfolded proteins bind initially to DnaJ; upon interaction with the DnaJ-bound protein, DnaK hydrolyzes its bound ATP, resulting in the formation of a stable complex. GrpE releases ADP from DnaK; ATP binding to DnaK triggers the release of the substrate protein, thus completing the reaction cycle. Several rounds of ATP-dependent interactions between DnaJ, DnaK and GrpE are required for fully efficient folding.</text>
</comment>
<dbReference type="Pfam" id="PF01025">
    <property type="entry name" value="GrpE"/>
    <property type="match status" value="1"/>
</dbReference>
<comment type="subcellular location">
    <subcellularLocation>
        <location evidence="1 10">Cytoplasm</location>
    </subcellularLocation>
</comment>
<feature type="compositionally biased region" description="Basic and acidic residues" evidence="13">
    <location>
        <begin position="1"/>
        <end position="15"/>
    </location>
</feature>
<dbReference type="RefSeq" id="WP_070118008.1">
    <property type="nucleotide sequence ID" value="NZ_MASR01000001.1"/>
</dbReference>
<feature type="region of interest" description="Disordered" evidence="13">
    <location>
        <begin position="1"/>
        <end position="52"/>
    </location>
</feature>
<name>A0A1E8CMX7_9GAMM</name>
<evidence type="ECO:0000256" key="1">
    <source>
        <dbReference type="ARBA" id="ARBA00004496"/>
    </source>
</evidence>
<evidence type="ECO:0000256" key="8">
    <source>
        <dbReference type="ARBA" id="ARBA00072274"/>
    </source>
</evidence>
<dbReference type="GO" id="GO:0051082">
    <property type="term" value="F:unfolded protein binding"/>
    <property type="evidence" value="ECO:0007669"/>
    <property type="project" value="TreeGrafter"/>
</dbReference>
<evidence type="ECO:0000256" key="9">
    <source>
        <dbReference type="ARBA" id="ARBA00076414"/>
    </source>
</evidence>
<dbReference type="NCBIfam" id="NF010748">
    <property type="entry name" value="PRK14150.1"/>
    <property type="match status" value="1"/>
</dbReference>
<feature type="compositionally biased region" description="Basic and acidic residues" evidence="13">
    <location>
        <begin position="25"/>
        <end position="34"/>
    </location>
</feature>
<dbReference type="PANTHER" id="PTHR21237">
    <property type="entry name" value="GRPE PROTEIN"/>
    <property type="match status" value="1"/>
</dbReference>
<dbReference type="NCBIfam" id="NF010737">
    <property type="entry name" value="PRK14139.1"/>
    <property type="match status" value="1"/>
</dbReference>
<dbReference type="PROSITE" id="PS01071">
    <property type="entry name" value="GRPE"/>
    <property type="match status" value="1"/>
</dbReference>
<dbReference type="SUPFAM" id="SSF58014">
    <property type="entry name" value="Coiled-coil domain of nucleotide exchange factor GrpE"/>
    <property type="match status" value="1"/>
</dbReference>
<dbReference type="STRING" id="1524254.PHACT_12135"/>
<dbReference type="NCBIfam" id="NF010738">
    <property type="entry name" value="PRK14140.1"/>
    <property type="match status" value="1"/>
</dbReference>
<dbReference type="FunFam" id="2.30.22.10:FF:000001">
    <property type="entry name" value="Protein GrpE"/>
    <property type="match status" value="1"/>
</dbReference>
<protein>
    <recommendedName>
        <fullName evidence="8 10">Protein GrpE</fullName>
    </recommendedName>
    <alternativeName>
        <fullName evidence="9 10">HSP-70 cofactor</fullName>
    </alternativeName>
</protein>
<dbReference type="Gene3D" id="2.30.22.10">
    <property type="entry name" value="Head domain of nucleotide exchange factor GrpE"/>
    <property type="match status" value="1"/>
</dbReference>
<dbReference type="OrthoDB" id="9789811at2"/>
<dbReference type="GO" id="GO:0051087">
    <property type="term" value="F:protein-folding chaperone binding"/>
    <property type="evidence" value="ECO:0007669"/>
    <property type="project" value="InterPro"/>
</dbReference>
<dbReference type="Proteomes" id="UP000175669">
    <property type="component" value="Unassembled WGS sequence"/>
</dbReference>
<sequence length="211" mass="23242">MADQKAGEHEHKEQDQQEQVSAEQRAAEPQDKGDASSAEVSGEELTLEQARERLDQADAAAAAHQADILRLHADMQNVRRRAEQDVEKAHKYGQEKLVSGLLPVLDNLERALQAVDGDEDAKLTALRQGVELTLKSFLDCLKKFNVEVLDPVGEPFDPQYHQAMGMQESSTAEPDTVLAVMQKGYSLNSRVLRPAMVMVSRAPTEGVDVKA</sequence>
<keyword evidence="15" id="KW-1185">Reference proteome</keyword>
<dbReference type="Gene3D" id="3.90.20.20">
    <property type="match status" value="1"/>
</dbReference>
<evidence type="ECO:0000256" key="7">
    <source>
        <dbReference type="ARBA" id="ARBA00053401"/>
    </source>
</evidence>
<dbReference type="InterPro" id="IPR000740">
    <property type="entry name" value="GrpE"/>
</dbReference>
<evidence type="ECO:0000313" key="14">
    <source>
        <dbReference type="EMBL" id="OFE13790.1"/>
    </source>
</evidence>
<keyword evidence="6 10" id="KW-0143">Chaperone</keyword>
<dbReference type="GO" id="GO:0042803">
    <property type="term" value="F:protein homodimerization activity"/>
    <property type="evidence" value="ECO:0007669"/>
    <property type="project" value="InterPro"/>
</dbReference>
<comment type="subunit">
    <text evidence="3 10">Homodimer.</text>
</comment>
<dbReference type="EMBL" id="MASR01000001">
    <property type="protein sequence ID" value="OFE13790.1"/>
    <property type="molecule type" value="Genomic_DNA"/>
</dbReference>
<dbReference type="GO" id="GO:0000774">
    <property type="term" value="F:adenyl-nucleotide exchange factor activity"/>
    <property type="evidence" value="ECO:0007669"/>
    <property type="project" value="InterPro"/>
</dbReference>
<evidence type="ECO:0000256" key="12">
    <source>
        <dbReference type="RuleBase" id="RU004478"/>
    </source>
</evidence>
<evidence type="ECO:0000256" key="4">
    <source>
        <dbReference type="ARBA" id="ARBA00022490"/>
    </source>
</evidence>
<dbReference type="GO" id="GO:0006457">
    <property type="term" value="P:protein folding"/>
    <property type="evidence" value="ECO:0007669"/>
    <property type="project" value="InterPro"/>
</dbReference>
<gene>
    <name evidence="10" type="primary">grpE</name>
    <name evidence="14" type="ORF">PHACT_12135</name>
</gene>
<organism evidence="14 15">
    <name type="scientific">Pseudohongiella acticola</name>
    <dbReference type="NCBI Taxonomy" id="1524254"/>
    <lineage>
        <taxon>Bacteria</taxon>
        <taxon>Pseudomonadati</taxon>
        <taxon>Pseudomonadota</taxon>
        <taxon>Gammaproteobacteria</taxon>
        <taxon>Pseudomonadales</taxon>
        <taxon>Pseudohongiellaceae</taxon>
        <taxon>Pseudohongiella</taxon>
    </lineage>
</organism>
<evidence type="ECO:0000256" key="11">
    <source>
        <dbReference type="RuleBase" id="RU000639"/>
    </source>
</evidence>
<dbReference type="CDD" id="cd00446">
    <property type="entry name" value="GrpE"/>
    <property type="match status" value="1"/>
</dbReference>
<evidence type="ECO:0000256" key="13">
    <source>
        <dbReference type="SAM" id="MobiDB-lite"/>
    </source>
</evidence>